<accession>A0AAJ6L587</accession>
<keyword evidence="2" id="KW-0472">Membrane</keyword>
<feature type="compositionally biased region" description="Pro residues" evidence="1">
    <location>
        <begin position="280"/>
        <end position="289"/>
    </location>
</feature>
<evidence type="ECO:0000313" key="4">
    <source>
        <dbReference type="Proteomes" id="UP001235874"/>
    </source>
</evidence>
<gene>
    <name evidence="3" type="ORF">Q3V37_06270</name>
</gene>
<keyword evidence="2" id="KW-1133">Transmembrane helix</keyword>
<feature type="transmembrane region" description="Helical" evidence="2">
    <location>
        <begin position="66"/>
        <end position="91"/>
    </location>
</feature>
<feature type="transmembrane region" description="Helical" evidence="2">
    <location>
        <begin position="153"/>
        <end position="178"/>
    </location>
</feature>
<feature type="transmembrane region" description="Helical" evidence="2">
    <location>
        <begin position="21"/>
        <end position="41"/>
    </location>
</feature>
<evidence type="ECO:0000256" key="1">
    <source>
        <dbReference type="SAM" id="MobiDB-lite"/>
    </source>
</evidence>
<organism evidence="3 4">
    <name type="scientific">Micromonospora profundi</name>
    <dbReference type="NCBI Taxonomy" id="1420889"/>
    <lineage>
        <taxon>Bacteria</taxon>
        <taxon>Bacillati</taxon>
        <taxon>Actinomycetota</taxon>
        <taxon>Actinomycetes</taxon>
        <taxon>Micromonosporales</taxon>
        <taxon>Micromonosporaceae</taxon>
        <taxon>Micromonospora</taxon>
    </lineage>
</organism>
<dbReference type="AlphaFoldDB" id="A0AAJ6L587"/>
<dbReference type="Proteomes" id="UP001235874">
    <property type="component" value="Chromosome"/>
</dbReference>
<protein>
    <submittedName>
        <fullName evidence="3">Uncharacterized protein</fullName>
    </submittedName>
</protein>
<proteinExistence type="predicted"/>
<evidence type="ECO:0000313" key="3">
    <source>
        <dbReference type="EMBL" id="WLS46861.1"/>
    </source>
</evidence>
<sequence>MVDSQSTPARQRPSVVTISSYLLFLFLACQVISLILSLSTLGKSRDVLRDAYAGSSAEGADQVADVFFAFGLGSSILVLLLAVVLGVLAIFNNQGRNAARITTWIVGGIMVCCVGGTLLTGVAGNFTTTGDTSGDMPSGEEIQRRLDEALPSWITPVSVLLGIVSLLALLAALILLALPKANEFFRKPAVGWEPPTPGTSYPGYPQASGQPGYPQAPGQPGYPQGSGQPGYPQAPGQPGYPSSGEPGYPSTPGQASGSDQPGTPPSAPPGTDRPDDTPPADRPGTPPTS</sequence>
<feature type="transmembrane region" description="Helical" evidence="2">
    <location>
        <begin position="103"/>
        <end position="126"/>
    </location>
</feature>
<feature type="compositionally biased region" description="Low complexity" evidence="1">
    <location>
        <begin position="198"/>
        <end position="253"/>
    </location>
</feature>
<keyword evidence="2" id="KW-0812">Transmembrane</keyword>
<reference evidence="3 4" key="1">
    <citation type="submission" date="2023-07" db="EMBL/GenBank/DDBJ databases">
        <title>Micromonospora profundi TRM 95458 converts glycerol to a new osmotic compound.</title>
        <authorList>
            <person name="Lu D."/>
        </authorList>
    </citation>
    <scope>NUCLEOTIDE SEQUENCE [LARGE SCALE GENOMIC DNA]</scope>
    <source>
        <strain evidence="3 4">TRM95458</strain>
    </source>
</reference>
<evidence type="ECO:0000256" key="2">
    <source>
        <dbReference type="SAM" id="Phobius"/>
    </source>
</evidence>
<dbReference type="EMBL" id="CP130472">
    <property type="protein sequence ID" value="WLS46861.1"/>
    <property type="molecule type" value="Genomic_DNA"/>
</dbReference>
<name>A0AAJ6L587_9ACTN</name>
<dbReference type="KEGG" id="mprn:Q3V37_06270"/>
<dbReference type="RefSeq" id="WP_306273083.1">
    <property type="nucleotide sequence ID" value="NZ_CP130472.1"/>
</dbReference>
<keyword evidence="4" id="KW-1185">Reference proteome</keyword>
<feature type="region of interest" description="Disordered" evidence="1">
    <location>
        <begin position="196"/>
        <end position="289"/>
    </location>
</feature>